<reference evidence="1" key="2">
    <citation type="submission" date="2015-06" db="UniProtKB">
        <authorList>
            <consortium name="EnsemblMetazoa"/>
        </authorList>
    </citation>
    <scope>IDENTIFICATION</scope>
</reference>
<protein>
    <submittedName>
        <fullName evidence="1">Uncharacterized protein</fullName>
    </submittedName>
</protein>
<dbReference type="AlphaFoldDB" id="T1KIJ3"/>
<accession>T1KIJ3</accession>
<dbReference type="HOGENOM" id="CLU_3089841_0_0_1"/>
<proteinExistence type="predicted"/>
<keyword evidence="2" id="KW-1185">Reference proteome</keyword>
<organism evidence="1 2">
    <name type="scientific">Tetranychus urticae</name>
    <name type="common">Two-spotted spider mite</name>
    <dbReference type="NCBI Taxonomy" id="32264"/>
    <lineage>
        <taxon>Eukaryota</taxon>
        <taxon>Metazoa</taxon>
        <taxon>Ecdysozoa</taxon>
        <taxon>Arthropoda</taxon>
        <taxon>Chelicerata</taxon>
        <taxon>Arachnida</taxon>
        <taxon>Acari</taxon>
        <taxon>Acariformes</taxon>
        <taxon>Trombidiformes</taxon>
        <taxon>Prostigmata</taxon>
        <taxon>Eleutherengona</taxon>
        <taxon>Raphignathae</taxon>
        <taxon>Tetranychoidea</taxon>
        <taxon>Tetranychidae</taxon>
        <taxon>Tetranychus</taxon>
    </lineage>
</organism>
<evidence type="ECO:0000313" key="1">
    <source>
        <dbReference type="EnsemblMetazoa" id="tetur12g01570.1"/>
    </source>
</evidence>
<reference evidence="2" key="1">
    <citation type="submission" date="2011-08" db="EMBL/GenBank/DDBJ databases">
        <authorList>
            <person name="Rombauts S."/>
        </authorList>
    </citation>
    <scope>NUCLEOTIDE SEQUENCE</scope>
    <source>
        <strain evidence="2">London</strain>
    </source>
</reference>
<dbReference type="EMBL" id="CAEY01000114">
    <property type="status" value="NOT_ANNOTATED_CDS"/>
    <property type="molecule type" value="Genomic_DNA"/>
</dbReference>
<evidence type="ECO:0000313" key="2">
    <source>
        <dbReference type="Proteomes" id="UP000015104"/>
    </source>
</evidence>
<sequence>MRHATLDMANIQYKRTGVRFSEDLVVPDIFGFKMGRLLLKSSLKPLKLSHKA</sequence>
<dbReference type="Proteomes" id="UP000015104">
    <property type="component" value="Unassembled WGS sequence"/>
</dbReference>
<name>T1KIJ3_TETUR</name>
<dbReference type="EnsemblMetazoa" id="tetur12g01570.1">
    <property type="protein sequence ID" value="tetur12g01570.1"/>
    <property type="gene ID" value="tetur12g01570"/>
</dbReference>